<accession>A0AAV9RZ97</accession>
<proteinExistence type="predicted"/>
<reference evidence="2 3" key="1">
    <citation type="submission" date="2021-06" db="EMBL/GenBank/DDBJ databases">
        <authorList>
            <person name="Palmer J.M."/>
        </authorList>
    </citation>
    <scope>NUCLEOTIDE SEQUENCE [LARGE SCALE GENOMIC DNA]</scope>
    <source>
        <strain evidence="2 3">MEX-2019</strain>
        <tissue evidence="2">Muscle</tissue>
    </source>
</reference>
<organism evidence="2 3">
    <name type="scientific">Crenichthys baileyi</name>
    <name type="common">White River springfish</name>
    <dbReference type="NCBI Taxonomy" id="28760"/>
    <lineage>
        <taxon>Eukaryota</taxon>
        <taxon>Metazoa</taxon>
        <taxon>Chordata</taxon>
        <taxon>Craniata</taxon>
        <taxon>Vertebrata</taxon>
        <taxon>Euteleostomi</taxon>
        <taxon>Actinopterygii</taxon>
        <taxon>Neopterygii</taxon>
        <taxon>Teleostei</taxon>
        <taxon>Neoteleostei</taxon>
        <taxon>Acanthomorphata</taxon>
        <taxon>Ovalentaria</taxon>
        <taxon>Atherinomorphae</taxon>
        <taxon>Cyprinodontiformes</taxon>
        <taxon>Goodeidae</taxon>
        <taxon>Crenichthys</taxon>
    </lineage>
</organism>
<evidence type="ECO:0000256" key="1">
    <source>
        <dbReference type="SAM" id="MobiDB-lite"/>
    </source>
</evidence>
<dbReference type="AlphaFoldDB" id="A0AAV9RZ97"/>
<dbReference type="EMBL" id="JAHHUM010001164">
    <property type="protein sequence ID" value="KAK5614351.1"/>
    <property type="molecule type" value="Genomic_DNA"/>
</dbReference>
<name>A0AAV9RZ97_9TELE</name>
<feature type="compositionally biased region" description="Basic and acidic residues" evidence="1">
    <location>
        <begin position="1"/>
        <end position="17"/>
    </location>
</feature>
<protein>
    <submittedName>
        <fullName evidence="2">Uncharacterized protein</fullName>
    </submittedName>
</protein>
<gene>
    <name evidence="2" type="ORF">CRENBAI_001934</name>
</gene>
<comment type="caution">
    <text evidence="2">The sequence shown here is derived from an EMBL/GenBank/DDBJ whole genome shotgun (WGS) entry which is preliminary data.</text>
</comment>
<evidence type="ECO:0000313" key="2">
    <source>
        <dbReference type="EMBL" id="KAK5614351.1"/>
    </source>
</evidence>
<sequence length="159" mass="17830">MTNPKADKGKKQDKASEETTGQHVLELAKQASTATEAEPVCEHNTGSSTILAAINNMNKSMNDRFNDLEATPASTQASLLNLVDRIKEVEDATFNHEGRLFKLQETCARMQAESQALRVKMIDFEARSRRQNIKIIGLPEKIEGGHPRIHYYHVKKTIL</sequence>
<keyword evidence="3" id="KW-1185">Reference proteome</keyword>
<evidence type="ECO:0000313" key="3">
    <source>
        <dbReference type="Proteomes" id="UP001311232"/>
    </source>
</evidence>
<feature type="region of interest" description="Disordered" evidence="1">
    <location>
        <begin position="1"/>
        <end position="21"/>
    </location>
</feature>
<dbReference type="Proteomes" id="UP001311232">
    <property type="component" value="Unassembled WGS sequence"/>
</dbReference>